<accession>A0A852TM18</accession>
<evidence type="ECO:0000256" key="1">
    <source>
        <dbReference type="SAM" id="MobiDB-lite"/>
    </source>
</evidence>
<keyword evidence="3" id="KW-1185">Reference proteome</keyword>
<feature type="region of interest" description="Disordered" evidence="1">
    <location>
        <begin position="87"/>
        <end position="111"/>
    </location>
</feature>
<comment type="caution">
    <text evidence="2">The sequence shown here is derived from an EMBL/GenBank/DDBJ whole genome shotgun (WGS) entry which is preliminary data.</text>
</comment>
<evidence type="ECO:0008006" key="4">
    <source>
        <dbReference type="Google" id="ProtNLM"/>
    </source>
</evidence>
<dbReference type="RefSeq" id="WP_179641301.1">
    <property type="nucleotide sequence ID" value="NZ_BAAAYY010000005.1"/>
</dbReference>
<gene>
    <name evidence="2" type="ORF">HDA32_000119</name>
</gene>
<organism evidence="2 3">
    <name type="scientific">Spinactinospora alkalitolerans</name>
    <dbReference type="NCBI Taxonomy" id="687207"/>
    <lineage>
        <taxon>Bacteria</taxon>
        <taxon>Bacillati</taxon>
        <taxon>Actinomycetota</taxon>
        <taxon>Actinomycetes</taxon>
        <taxon>Streptosporangiales</taxon>
        <taxon>Nocardiopsidaceae</taxon>
        <taxon>Spinactinospora</taxon>
    </lineage>
</organism>
<dbReference type="Proteomes" id="UP000589036">
    <property type="component" value="Unassembled WGS sequence"/>
</dbReference>
<sequence length="111" mass="12230">MDEAPKHLGVSGRALYRDVCEDWELNAAEHGLLVRLCETADVLDRLVAEMHNAPVTTLDGRVSPVITEFRQMAQAYARIAAALRLPEGADETRPQRRGMRGTYGVRKAVAG</sequence>
<proteinExistence type="predicted"/>
<reference evidence="2 3" key="1">
    <citation type="submission" date="2020-07" db="EMBL/GenBank/DDBJ databases">
        <title>Sequencing the genomes of 1000 actinobacteria strains.</title>
        <authorList>
            <person name="Klenk H.-P."/>
        </authorList>
    </citation>
    <scope>NUCLEOTIDE SEQUENCE [LARGE SCALE GENOMIC DNA]</scope>
    <source>
        <strain evidence="2 3">CXB654</strain>
    </source>
</reference>
<dbReference type="EMBL" id="JACCCC010000001">
    <property type="protein sequence ID" value="NYE44999.1"/>
    <property type="molecule type" value="Genomic_DNA"/>
</dbReference>
<name>A0A852TM18_9ACTN</name>
<dbReference type="AlphaFoldDB" id="A0A852TM18"/>
<evidence type="ECO:0000313" key="3">
    <source>
        <dbReference type="Proteomes" id="UP000589036"/>
    </source>
</evidence>
<evidence type="ECO:0000313" key="2">
    <source>
        <dbReference type="EMBL" id="NYE44999.1"/>
    </source>
</evidence>
<protein>
    <recommendedName>
        <fullName evidence="4">Terminase small subunit</fullName>
    </recommendedName>
</protein>